<reference evidence="4 5" key="1">
    <citation type="submission" date="2017-11" db="EMBL/GenBank/DDBJ databases">
        <title>Isolation and Characterization of Family Methanocellaceae Species from Potential Methane Hydrate Area Offshore Southwestern Taiwan.</title>
        <authorList>
            <person name="Zhang W.-L."/>
            <person name="Chen W.-C."/>
            <person name="Lai M.-C."/>
            <person name="Chen S.-C."/>
        </authorList>
    </citation>
    <scope>NUCLEOTIDE SEQUENCE [LARGE SCALE GENOMIC DNA]</scope>
    <source>
        <strain evidence="4 5">CWC-04</strain>
    </source>
</reference>
<dbReference type="SUPFAM" id="SSF49299">
    <property type="entry name" value="PKD domain"/>
    <property type="match status" value="2"/>
</dbReference>
<accession>A0AAP2RA76</accession>
<dbReference type="InterPro" id="IPR035986">
    <property type="entry name" value="PKD_dom_sf"/>
</dbReference>
<sequence>MFFKLKKLKTIAMIIVISIVLLSLISIILLGAADDEATGRVRITVEDQNGNPLSGANIYIYNGSPSPVRTDTTGANGVSTIKDLPVGSYSVTAEYKGSQNSDSFSITAASLSVITIVIPVYPTPTPTPAPTLIPSPSPSPSPTPAPTSTPTATPTPSPTISPSKPPSYIPPPVTQYTAGTGKYPRAVLNSSWLRVGKNEIAVLDGSASYDPDGAIFKYLWDLGDGETAEGQIVEHTYSHAGEYFAKLTVVDNSNLRSSATRKVIVSTEKPVSVPGDRQIVTIGEKAVFDGSESFDSDGSIVKYEWSFGDGTYAEGTVAEHMFDWIDTYKVSLKVTDDDGVSDTRWTVVEVVAEEKDDEDAAGDDKNVNSKFIIFSGAGVVLGIAGLFLLVRRKDK</sequence>
<keyword evidence="5" id="KW-1185">Reference proteome</keyword>
<evidence type="ECO:0000313" key="5">
    <source>
        <dbReference type="Proteomes" id="UP001320159"/>
    </source>
</evidence>
<dbReference type="PANTHER" id="PTHR46182">
    <property type="entry name" value="FI19480P1"/>
    <property type="match status" value="1"/>
</dbReference>
<dbReference type="EMBL" id="PGCK01000001">
    <property type="protein sequence ID" value="MCD1293761.1"/>
    <property type="molecule type" value="Genomic_DNA"/>
</dbReference>
<feature type="region of interest" description="Disordered" evidence="1">
    <location>
        <begin position="128"/>
        <end position="176"/>
    </location>
</feature>
<gene>
    <name evidence="4" type="ORF">CUJ83_01965</name>
</gene>
<feature type="transmembrane region" description="Helical" evidence="2">
    <location>
        <begin position="371"/>
        <end position="390"/>
    </location>
</feature>
<keyword evidence="2" id="KW-1133">Transmembrane helix</keyword>
<evidence type="ECO:0000313" key="4">
    <source>
        <dbReference type="EMBL" id="MCD1293761.1"/>
    </source>
</evidence>
<keyword evidence="2" id="KW-0812">Transmembrane</keyword>
<evidence type="ECO:0000256" key="1">
    <source>
        <dbReference type="SAM" id="MobiDB-lite"/>
    </source>
</evidence>
<dbReference type="InterPro" id="IPR029865">
    <property type="entry name" value="KIAA0319-like"/>
</dbReference>
<dbReference type="SUPFAM" id="SSF49478">
    <property type="entry name" value="Cna protein B-type domain"/>
    <property type="match status" value="1"/>
</dbReference>
<organism evidence="4 5">
    <name type="scientific">Methanooceanicella nereidis</name>
    <dbReference type="NCBI Taxonomy" id="2052831"/>
    <lineage>
        <taxon>Archaea</taxon>
        <taxon>Methanobacteriati</taxon>
        <taxon>Methanobacteriota</taxon>
        <taxon>Stenosarchaea group</taxon>
        <taxon>Methanomicrobia</taxon>
        <taxon>Methanocellales</taxon>
        <taxon>Methanocellaceae</taxon>
        <taxon>Methanooceanicella</taxon>
    </lineage>
</organism>
<dbReference type="Pfam" id="PF18911">
    <property type="entry name" value="PKD_4"/>
    <property type="match status" value="2"/>
</dbReference>
<feature type="domain" description="PKD" evidence="3">
    <location>
        <begin position="269"/>
        <end position="350"/>
    </location>
</feature>
<dbReference type="SMART" id="SM00089">
    <property type="entry name" value="PKD"/>
    <property type="match status" value="2"/>
</dbReference>
<dbReference type="InterPro" id="IPR022409">
    <property type="entry name" value="PKD/Chitinase_dom"/>
</dbReference>
<dbReference type="AlphaFoldDB" id="A0AAP2RA76"/>
<dbReference type="CDD" id="cd00146">
    <property type="entry name" value="PKD"/>
    <property type="match status" value="2"/>
</dbReference>
<dbReference type="Gene3D" id="2.60.40.10">
    <property type="entry name" value="Immunoglobulins"/>
    <property type="match status" value="3"/>
</dbReference>
<dbReference type="Pfam" id="PF13620">
    <property type="entry name" value="CarboxypepD_reg"/>
    <property type="match status" value="1"/>
</dbReference>
<dbReference type="PANTHER" id="PTHR46182:SF2">
    <property type="entry name" value="FI19480P1"/>
    <property type="match status" value="1"/>
</dbReference>
<name>A0AAP2RA76_9EURY</name>
<evidence type="ECO:0000259" key="3">
    <source>
        <dbReference type="PROSITE" id="PS50093"/>
    </source>
</evidence>
<comment type="caution">
    <text evidence="4">The sequence shown here is derived from an EMBL/GenBank/DDBJ whole genome shotgun (WGS) entry which is preliminary data.</text>
</comment>
<dbReference type="PROSITE" id="PS50093">
    <property type="entry name" value="PKD"/>
    <property type="match status" value="2"/>
</dbReference>
<feature type="transmembrane region" description="Helical" evidence="2">
    <location>
        <begin position="12"/>
        <end position="33"/>
    </location>
</feature>
<evidence type="ECO:0000256" key="2">
    <source>
        <dbReference type="SAM" id="Phobius"/>
    </source>
</evidence>
<proteinExistence type="predicted"/>
<keyword evidence="2" id="KW-0472">Membrane</keyword>
<dbReference type="GO" id="GO:0031410">
    <property type="term" value="C:cytoplasmic vesicle"/>
    <property type="evidence" value="ECO:0007669"/>
    <property type="project" value="TreeGrafter"/>
</dbReference>
<dbReference type="Proteomes" id="UP001320159">
    <property type="component" value="Unassembled WGS sequence"/>
</dbReference>
<protein>
    <recommendedName>
        <fullName evidence="3">PKD domain-containing protein</fullName>
    </recommendedName>
</protein>
<dbReference type="GO" id="GO:0016020">
    <property type="term" value="C:membrane"/>
    <property type="evidence" value="ECO:0007669"/>
    <property type="project" value="TreeGrafter"/>
</dbReference>
<dbReference type="InterPro" id="IPR000601">
    <property type="entry name" value="PKD_dom"/>
</dbReference>
<dbReference type="InterPro" id="IPR013783">
    <property type="entry name" value="Ig-like_fold"/>
</dbReference>
<feature type="compositionally biased region" description="Pro residues" evidence="1">
    <location>
        <begin position="128"/>
        <end position="173"/>
    </location>
</feature>
<feature type="domain" description="PKD" evidence="3">
    <location>
        <begin position="203"/>
        <end position="265"/>
    </location>
</feature>